<name>A0A9K3J420_HELAN</name>
<feature type="region of interest" description="Disordered" evidence="1">
    <location>
        <begin position="1"/>
        <end position="21"/>
    </location>
</feature>
<organism evidence="2 3">
    <name type="scientific">Helianthus annuus</name>
    <name type="common">Common sunflower</name>
    <dbReference type="NCBI Taxonomy" id="4232"/>
    <lineage>
        <taxon>Eukaryota</taxon>
        <taxon>Viridiplantae</taxon>
        <taxon>Streptophyta</taxon>
        <taxon>Embryophyta</taxon>
        <taxon>Tracheophyta</taxon>
        <taxon>Spermatophyta</taxon>
        <taxon>Magnoliopsida</taxon>
        <taxon>eudicotyledons</taxon>
        <taxon>Gunneridae</taxon>
        <taxon>Pentapetalae</taxon>
        <taxon>asterids</taxon>
        <taxon>campanulids</taxon>
        <taxon>Asterales</taxon>
        <taxon>Asteraceae</taxon>
        <taxon>Asteroideae</taxon>
        <taxon>Heliantheae alliance</taxon>
        <taxon>Heliantheae</taxon>
        <taxon>Helianthus</taxon>
    </lineage>
</organism>
<dbReference type="EMBL" id="MNCJ02000320">
    <property type="protein sequence ID" value="KAF5807490.1"/>
    <property type="molecule type" value="Genomic_DNA"/>
</dbReference>
<dbReference type="Gramene" id="mRNA:HanXRQr2_Chr05g0234291">
    <property type="protein sequence ID" value="mRNA:HanXRQr2_Chr05g0234291"/>
    <property type="gene ID" value="HanXRQr2_Chr05g0234291"/>
</dbReference>
<accession>A0A9K3J420</accession>
<reference evidence="2" key="1">
    <citation type="journal article" date="2017" name="Nature">
        <title>The sunflower genome provides insights into oil metabolism, flowering and Asterid evolution.</title>
        <authorList>
            <person name="Badouin H."/>
            <person name="Gouzy J."/>
            <person name="Grassa C.J."/>
            <person name="Murat F."/>
            <person name="Staton S.E."/>
            <person name="Cottret L."/>
            <person name="Lelandais-Briere C."/>
            <person name="Owens G.L."/>
            <person name="Carrere S."/>
            <person name="Mayjonade B."/>
            <person name="Legrand L."/>
            <person name="Gill N."/>
            <person name="Kane N.C."/>
            <person name="Bowers J.E."/>
            <person name="Hubner S."/>
            <person name="Bellec A."/>
            <person name="Berard A."/>
            <person name="Berges H."/>
            <person name="Blanchet N."/>
            <person name="Boniface M.C."/>
            <person name="Brunel D."/>
            <person name="Catrice O."/>
            <person name="Chaidir N."/>
            <person name="Claudel C."/>
            <person name="Donnadieu C."/>
            <person name="Faraut T."/>
            <person name="Fievet G."/>
            <person name="Helmstetter N."/>
            <person name="King M."/>
            <person name="Knapp S.J."/>
            <person name="Lai Z."/>
            <person name="Le Paslier M.C."/>
            <person name="Lippi Y."/>
            <person name="Lorenzon L."/>
            <person name="Mandel J.R."/>
            <person name="Marage G."/>
            <person name="Marchand G."/>
            <person name="Marquand E."/>
            <person name="Bret-Mestries E."/>
            <person name="Morien E."/>
            <person name="Nambeesan S."/>
            <person name="Nguyen T."/>
            <person name="Pegot-Espagnet P."/>
            <person name="Pouilly N."/>
            <person name="Raftis F."/>
            <person name="Sallet E."/>
            <person name="Schiex T."/>
            <person name="Thomas J."/>
            <person name="Vandecasteele C."/>
            <person name="Vares D."/>
            <person name="Vear F."/>
            <person name="Vautrin S."/>
            <person name="Crespi M."/>
            <person name="Mangin B."/>
            <person name="Burke J.M."/>
            <person name="Salse J."/>
            <person name="Munos S."/>
            <person name="Vincourt P."/>
            <person name="Rieseberg L.H."/>
            <person name="Langlade N.B."/>
        </authorList>
    </citation>
    <scope>NUCLEOTIDE SEQUENCE</scope>
    <source>
        <tissue evidence="2">Leaves</tissue>
    </source>
</reference>
<dbReference type="Proteomes" id="UP000215914">
    <property type="component" value="Unassembled WGS sequence"/>
</dbReference>
<evidence type="ECO:0000313" key="3">
    <source>
        <dbReference type="Proteomes" id="UP000215914"/>
    </source>
</evidence>
<protein>
    <submittedName>
        <fullName evidence="2">Uncharacterized protein</fullName>
    </submittedName>
</protein>
<dbReference type="AlphaFoldDB" id="A0A9K3J420"/>
<keyword evidence="3" id="KW-1185">Reference proteome</keyword>
<reference evidence="2" key="2">
    <citation type="submission" date="2020-06" db="EMBL/GenBank/DDBJ databases">
        <title>Helianthus annuus Genome sequencing and assembly Release 2.</title>
        <authorList>
            <person name="Gouzy J."/>
            <person name="Langlade N."/>
            <person name="Munos S."/>
        </authorList>
    </citation>
    <scope>NUCLEOTIDE SEQUENCE</scope>
    <source>
        <tissue evidence="2">Leaves</tissue>
    </source>
</reference>
<gene>
    <name evidence="2" type="ORF">HanXRQr2_Chr05g0234291</name>
</gene>
<evidence type="ECO:0000256" key="1">
    <source>
        <dbReference type="SAM" id="MobiDB-lite"/>
    </source>
</evidence>
<evidence type="ECO:0000313" key="2">
    <source>
        <dbReference type="EMBL" id="KAF5807490.1"/>
    </source>
</evidence>
<sequence>MVLQKKENESLSSLGRGKLNGGSIPWSCWPLLGLEENEWAIAGCRLLRPSIMNENAPNVTQLCRRACGVPGKLKARPVQHPATPALMTVETKLN</sequence>
<proteinExistence type="predicted"/>
<comment type="caution">
    <text evidence="2">The sequence shown here is derived from an EMBL/GenBank/DDBJ whole genome shotgun (WGS) entry which is preliminary data.</text>
</comment>